<comment type="caution">
    <text evidence="4">The sequence shown here is derived from an EMBL/GenBank/DDBJ whole genome shotgun (WGS) entry which is preliminary data.</text>
</comment>
<dbReference type="InterPro" id="IPR010359">
    <property type="entry name" value="IrrE_HExxH"/>
</dbReference>
<dbReference type="Pfam" id="PF01381">
    <property type="entry name" value="HTH_3"/>
    <property type="match status" value="1"/>
</dbReference>
<dbReference type="Proteomes" id="UP001501725">
    <property type="component" value="Unassembled WGS sequence"/>
</dbReference>
<organism evidence="4 5">
    <name type="scientific">Flaviaesturariibacter amylovorans</name>
    <dbReference type="NCBI Taxonomy" id="1084520"/>
    <lineage>
        <taxon>Bacteria</taxon>
        <taxon>Pseudomonadati</taxon>
        <taxon>Bacteroidota</taxon>
        <taxon>Chitinophagia</taxon>
        <taxon>Chitinophagales</taxon>
        <taxon>Chitinophagaceae</taxon>
        <taxon>Flaviaestuariibacter</taxon>
    </lineage>
</organism>
<evidence type="ECO:0000256" key="2">
    <source>
        <dbReference type="ARBA" id="ARBA00023125"/>
    </source>
</evidence>
<proteinExistence type="inferred from homology"/>
<reference evidence="5" key="1">
    <citation type="journal article" date="2019" name="Int. J. Syst. Evol. Microbiol.">
        <title>The Global Catalogue of Microorganisms (GCM) 10K type strain sequencing project: providing services to taxonomists for standard genome sequencing and annotation.</title>
        <authorList>
            <consortium name="The Broad Institute Genomics Platform"/>
            <consortium name="The Broad Institute Genome Sequencing Center for Infectious Disease"/>
            <person name="Wu L."/>
            <person name="Ma J."/>
        </authorList>
    </citation>
    <scope>NUCLEOTIDE SEQUENCE [LARGE SCALE GENOMIC DNA]</scope>
    <source>
        <strain evidence="5">JCM 17919</strain>
    </source>
</reference>
<dbReference type="RefSeq" id="WP_345257813.1">
    <property type="nucleotide sequence ID" value="NZ_BAABGY010000016.1"/>
</dbReference>
<comment type="similarity">
    <text evidence="1">Belongs to the short-chain fatty acyl-CoA assimilation regulator (ScfR) family.</text>
</comment>
<dbReference type="InterPro" id="IPR010982">
    <property type="entry name" value="Lambda_DNA-bd_dom_sf"/>
</dbReference>
<evidence type="ECO:0000259" key="3">
    <source>
        <dbReference type="PROSITE" id="PS50943"/>
    </source>
</evidence>
<dbReference type="PANTHER" id="PTHR36924:SF1">
    <property type="entry name" value="ANTITOXIN HIGA-1"/>
    <property type="match status" value="1"/>
</dbReference>
<sequence>MATKIANIVPAHAIHPGEVLKDELYARDIKQKDFAELTGIQPSQLNEIINKKRGINAEHALLIGKALEMDSQLWLNLQTNYDLDLARVNEKIQAKLSDIEMWQQIRAFVPEKYLRRLGYFHGNLREDVNILKSIYHIDNLGQLQGALVAMNHARLRKSQNLDFDPKNLFAWLKILDFEAGQIEVPPFKKESESQLIDLLRDAIWKNKDTVQTVKQILESHGIKMIILENPEKCPIDGCAFWNGESPAIGLTMRHNRIDNFAFTLFHELGHIFLHLANNRLAEFVDFDLDSTADQGLEEERQADNFAKDILINPELWLAFLKSPDKFQEKAMINMARKAKTHPAIIKGRLSHELQNYRIKTRFNHNLN</sequence>
<protein>
    <submittedName>
        <fullName evidence="4">HigA family addiction module antitoxin</fullName>
    </submittedName>
</protein>
<dbReference type="NCBIfam" id="TIGR02607">
    <property type="entry name" value="antidote_HigA"/>
    <property type="match status" value="1"/>
</dbReference>
<dbReference type="InterPro" id="IPR013430">
    <property type="entry name" value="Toxin_antidote_HigA"/>
</dbReference>
<dbReference type="SMART" id="SM00530">
    <property type="entry name" value="HTH_XRE"/>
    <property type="match status" value="1"/>
</dbReference>
<evidence type="ECO:0000313" key="5">
    <source>
        <dbReference type="Proteomes" id="UP001501725"/>
    </source>
</evidence>
<keyword evidence="5" id="KW-1185">Reference proteome</keyword>
<gene>
    <name evidence="4" type="ORF">GCM10023184_41140</name>
</gene>
<accession>A0ABP8HP31</accession>
<keyword evidence="2" id="KW-0238">DNA-binding</keyword>
<dbReference type="Gene3D" id="1.10.260.40">
    <property type="entry name" value="lambda repressor-like DNA-binding domains"/>
    <property type="match status" value="1"/>
</dbReference>
<dbReference type="InterPro" id="IPR001387">
    <property type="entry name" value="Cro/C1-type_HTH"/>
</dbReference>
<dbReference type="PROSITE" id="PS50943">
    <property type="entry name" value="HTH_CROC1"/>
    <property type="match status" value="1"/>
</dbReference>
<dbReference type="PANTHER" id="PTHR36924">
    <property type="entry name" value="ANTITOXIN HIGA-1"/>
    <property type="match status" value="1"/>
</dbReference>
<feature type="domain" description="HTH cro/C1-type" evidence="3">
    <location>
        <begin position="26"/>
        <end position="74"/>
    </location>
</feature>
<dbReference type="CDD" id="cd00093">
    <property type="entry name" value="HTH_XRE"/>
    <property type="match status" value="1"/>
</dbReference>
<evidence type="ECO:0000313" key="4">
    <source>
        <dbReference type="EMBL" id="GAA4342089.1"/>
    </source>
</evidence>
<name>A0ABP8HP31_9BACT</name>
<dbReference type="Gene3D" id="1.10.10.2910">
    <property type="match status" value="1"/>
</dbReference>
<dbReference type="EMBL" id="BAABGY010000016">
    <property type="protein sequence ID" value="GAA4342089.1"/>
    <property type="molecule type" value="Genomic_DNA"/>
</dbReference>
<evidence type="ECO:0000256" key="1">
    <source>
        <dbReference type="ARBA" id="ARBA00007227"/>
    </source>
</evidence>
<dbReference type="Pfam" id="PF06114">
    <property type="entry name" value="Peptidase_M78"/>
    <property type="match status" value="1"/>
</dbReference>
<dbReference type="SUPFAM" id="SSF47413">
    <property type="entry name" value="lambda repressor-like DNA-binding domains"/>
    <property type="match status" value="1"/>
</dbReference>